<evidence type="ECO:0000313" key="1">
    <source>
        <dbReference type="EMBL" id="QOT81738.1"/>
    </source>
</evidence>
<dbReference type="AlphaFoldDB" id="A0A643G580"/>
<sequence length="162" mass="17701">MPQSAHNAQTIATAIHLKRNGHAYPTGPDANRSPVNPMETEMNAPVLPLHVLPLDVDPQETQEWIEALAAVTEVEGRERAHYLIGRLHESDAARHGDFHGAITTPYVNTIAESGEQPYPGDTSIERRLAAMARWNAMAMVLRAGKHSNVGGHIATYGFSAFF</sequence>
<name>A0A643G580_9BURK</name>
<keyword evidence="1" id="KW-0614">Plasmid</keyword>
<reference evidence="1 2" key="1">
    <citation type="submission" date="2020-10" db="EMBL/GenBank/DDBJ databases">
        <title>Complete genome sequence of Cupriavidus basilensis CCUG 49340T.</title>
        <authorList>
            <person name="Salva-Serra F."/>
            <person name="Donoso R.A."/>
            <person name="Cho K.H."/>
            <person name="Yoo J.A."/>
            <person name="Lee K."/>
            <person name="Yoon S.-H."/>
            <person name="Perez-Pantoja D."/>
            <person name="Moore E.R.B."/>
        </authorList>
    </citation>
    <scope>NUCLEOTIDE SEQUENCE [LARGE SCALE GENOMIC DNA]</scope>
    <source>
        <strain evidence="2">CCUG 49340</strain>
        <plasmid evidence="1 2">pRK1-1</plasmid>
    </source>
</reference>
<dbReference type="SUPFAM" id="SSF52518">
    <property type="entry name" value="Thiamin diphosphate-binding fold (THDP-binding)"/>
    <property type="match status" value="1"/>
</dbReference>
<organism evidence="1 2">
    <name type="scientific">Cupriavidus basilensis</name>
    <dbReference type="NCBI Taxonomy" id="68895"/>
    <lineage>
        <taxon>Bacteria</taxon>
        <taxon>Pseudomonadati</taxon>
        <taxon>Pseudomonadota</taxon>
        <taxon>Betaproteobacteria</taxon>
        <taxon>Burkholderiales</taxon>
        <taxon>Burkholderiaceae</taxon>
        <taxon>Cupriavidus</taxon>
    </lineage>
</organism>
<accession>A0A643G580</accession>
<dbReference type="EMBL" id="CP062805">
    <property type="protein sequence ID" value="QOT81738.1"/>
    <property type="molecule type" value="Genomic_DNA"/>
</dbReference>
<dbReference type="InterPro" id="IPR029061">
    <property type="entry name" value="THDP-binding"/>
</dbReference>
<gene>
    <name evidence="1" type="ORF">F7R26_035750</name>
</gene>
<dbReference type="Proteomes" id="UP000397656">
    <property type="component" value="Plasmid pRK1-1"/>
</dbReference>
<evidence type="ECO:0008006" key="3">
    <source>
        <dbReference type="Google" id="ProtNLM"/>
    </source>
</evidence>
<dbReference type="Gene3D" id="3.40.50.970">
    <property type="match status" value="1"/>
</dbReference>
<geneLocation type="plasmid" evidence="1 2">
    <name>pRK1-1</name>
</geneLocation>
<protein>
    <recommendedName>
        <fullName evidence="3">Pyruvate dehydrogenase E1 component</fullName>
    </recommendedName>
</protein>
<evidence type="ECO:0000313" key="2">
    <source>
        <dbReference type="Proteomes" id="UP000397656"/>
    </source>
</evidence>
<proteinExistence type="predicted"/>